<keyword evidence="1" id="KW-0812">Transmembrane</keyword>
<keyword evidence="3" id="KW-0418">Kinase</keyword>
<dbReference type="GO" id="GO:0042802">
    <property type="term" value="F:identical protein binding"/>
    <property type="evidence" value="ECO:0007669"/>
    <property type="project" value="TreeGrafter"/>
</dbReference>
<proteinExistence type="predicted"/>
<dbReference type="CDD" id="cd16935">
    <property type="entry name" value="HATPase_AgrC-ComD-like"/>
    <property type="match status" value="1"/>
</dbReference>
<evidence type="ECO:0000313" key="4">
    <source>
        <dbReference type="Proteomes" id="UP000273083"/>
    </source>
</evidence>
<dbReference type="RefSeq" id="WP_123608588.1">
    <property type="nucleotide sequence ID" value="NZ_RJVG01000003.1"/>
</dbReference>
<name>A0A3N1XW22_9FIRM</name>
<dbReference type="Proteomes" id="UP000273083">
    <property type="component" value="Unassembled WGS sequence"/>
</dbReference>
<keyword evidence="4" id="KW-1185">Reference proteome</keyword>
<evidence type="ECO:0000259" key="2">
    <source>
        <dbReference type="Pfam" id="PF14501"/>
    </source>
</evidence>
<feature type="transmembrane region" description="Helical" evidence="1">
    <location>
        <begin position="35"/>
        <end position="53"/>
    </location>
</feature>
<protein>
    <submittedName>
        <fullName evidence="3">Sensor histidine kinase YesM</fullName>
    </submittedName>
</protein>
<keyword evidence="1" id="KW-0472">Membrane</keyword>
<dbReference type="PANTHER" id="PTHR40448:SF1">
    <property type="entry name" value="TWO-COMPONENT SENSOR HISTIDINE KINASE"/>
    <property type="match status" value="1"/>
</dbReference>
<feature type="transmembrane region" description="Helical" evidence="1">
    <location>
        <begin position="122"/>
        <end position="146"/>
    </location>
</feature>
<dbReference type="Gene3D" id="3.30.565.10">
    <property type="entry name" value="Histidine kinase-like ATPase, C-terminal domain"/>
    <property type="match status" value="1"/>
</dbReference>
<evidence type="ECO:0000256" key="1">
    <source>
        <dbReference type="SAM" id="Phobius"/>
    </source>
</evidence>
<keyword evidence="3" id="KW-0808">Transferase</keyword>
<sequence>MVNMNVTDLLITIIETLIMEYLLFDRSIKHDKKSWLNIIIYCFFMATCIRIITIFQVTVPLKVIIILFLITFIGSKANKRTLKSGALLGTIFMITNSMCEIFATGIIHFITNFEQNLSAPTIYHLMAVVIAKLTLLIIIMILTKFLDKTIHNIIYGNWMIIILPNLLNLTFSIIIGYRIYYTKYIERVETAILLFIIFMILVSTLCFIVTSEYYVQMKEIEHKNKVNMAQIKLQYEYFRNKQEDDLKLRELYHDMKNHLLVLQNNLENDQKQNYIKSILKEVKVIDSYIDTGNDFLNSIINEKYKEATAKGIDFNVQIDFSEISFMAPMDICTIFSNALDNAIEACEKNNNLEQKVMSVKARKIRNFLTITFENSSTENLMMENDEIISTKQDKLYHGFGLKNIRKIVEKYQGECKIKKDLEQFILYLVIPCSV</sequence>
<gene>
    <name evidence="3" type="ORF">EDD66_10362</name>
</gene>
<dbReference type="GO" id="GO:0016301">
    <property type="term" value="F:kinase activity"/>
    <property type="evidence" value="ECO:0007669"/>
    <property type="project" value="UniProtKB-KW"/>
</dbReference>
<dbReference type="InterPro" id="IPR032834">
    <property type="entry name" value="NatK-like_C"/>
</dbReference>
<feature type="transmembrane region" description="Helical" evidence="1">
    <location>
        <begin position="87"/>
        <end position="110"/>
    </location>
</feature>
<reference evidence="3 4" key="1">
    <citation type="submission" date="2018-11" db="EMBL/GenBank/DDBJ databases">
        <title>Genomic Encyclopedia of Type Strains, Phase IV (KMG-IV): sequencing the most valuable type-strain genomes for metagenomic binning, comparative biology and taxonomic classification.</title>
        <authorList>
            <person name="Goeker M."/>
        </authorList>
    </citation>
    <scope>NUCLEOTIDE SEQUENCE [LARGE SCALE GENOMIC DNA]</scope>
    <source>
        <strain evidence="3 4">DSM 26537</strain>
    </source>
</reference>
<evidence type="ECO:0000313" key="3">
    <source>
        <dbReference type="EMBL" id="ROR29127.1"/>
    </source>
</evidence>
<feature type="transmembrane region" description="Helical" evidence="1">
    <location>
        <begin position="158"/>
        <end position="180"/>
    </location>
</feature>
<keyword evidence="1" id="KW-1133">Transmembrane helix</keyword>
<feature type="transmembrane region" description="Helical" evidence="1">
    <location>
        <begin position="59"/>
        <end position="75"/>
    </location>
</feature>
<dbReference type="AlphaFoldDB" id="A0A3N1XW22"/>
<dbReference type="OrthoDB" id="9816523at2"/>
<feature type="domain" description="Sensor histidine kinase NatK-like C-terminal" evidence="2">
    <location>
        <begin position="326"/>
        <end position="431"/>
    </location>
</feature>
<dbReference type="SUPFAM" id="SSF55874">
    <property type="entry name" value="ATPase domain of HSP90 chaperone/DNA topoisomerase II/histidine kinase"/>
    <property type="match status" value="1"/>
</dbReference>
<feature type="transmembrane region" description="Helical" evidence="1">
    <location>
        <begin position="192"/>
        <end position="215"/>
    </location>
</feature>
<comment type="caution">
    <text evidence="3">The sequence shown here is derived from an EMBL/GenBank/DDBJ whole genome shotgun (WGS) entry which is preliminary data.</text>
</comment>
<dbReference type="InterPro" id="IPR036890">
    <property type="entry name" value="HATPase_C_sf"/>
</dbReference>
<accession>A0A3N1XW22</accession>
<organism evidence="3 4">
    <name type="scientific">Mobilisporobacter senegalensis</name>
    <dbReference type="NCBI Taxonomy" id="1329262"/>
    <lineage>
        <taxon>Bacteria</taxon>
        <taxon>Bacillati</taxon>
        <taxon>Bacillota</taxon>
        <taxon>Clostridia</taxon>
        <taxon>Lachnospirales</taxon>
        <taxon>Lachnospiraceae</taxon>
        <taxon>Mobilisporobacter</taxon>
    </lineage>
</organism>
<dbReference type="PANTHER" id="PTHR40448">
    <property type="entry name" value="TWO-COMPONENT SENSOR HISTIDINE KINASE"/>
    <property type="match status" value="1"/>
</dbReference>
<dbReference type="EMBL" id="RJVG01000003">
    <property type="protein sequence ID" value="ROR29127.1"/>
    <property type="molecule type" value="Genomic_DNA"/>
</dbReference>
<dbReference type="Pfam" id="PF14501">
    <property type="entry name" value="HATPase_c_5"/>
    <property type="match status" value="1"/>
</dbReference>